<organism evidence="1 2">
    <name type="scientific">Kordia aestuariivivens</name>
    <dbReference type="NCBI Taxonomy" id="2759037"/>
    <lineage>
        <taxon>Bacteria</taxon>
        <taxon>Pseudomonadati</taxon>
        <taxon>Bacteroidota</taxon>
        <taxon>Flavobacteriia</taxon>
        <taxon>Flavobacteriales</taxon>
        <taxon>Flavobacteriaceae</taxon>
        <taxon>Kordia</taxon>
    </lineage>
</organism>
<sequence>MKNQLLTFITFIICFTACKSSYRQNASETISFIGKEIKSYKSETRNYVDDEAFHISVLVVSKDLLPKQETIRVYDNRPLGRIKKVDGYDYIEYVLSSPIFELKTDDKGKLDLYFVSEKECKLVFSFGHIVIKPIIGKTLAITVFSGT</sequence>
<proteinExistence type="predicted"/>
<comment type="caution">
    <text evidence="1">The sequence shown here is derived from an EMBL/GenBank/DDBJ whole genome shotgun (WGS) entry which is preliminary data.</text>
</comment>
<evidence type="ECO:0000313" key="2">
    <source>
        <dbReference type="Proteomes" id="UP000619238"/>
    </source>
</evidence>
<gene>
    <name evidence="1" type="ORF">H2O64_10445</name>
</gene>
<protein>
    <recommendedName>
        <fullName evidence="3">Lipoprotein</fullName>
    </recommendedName>
</protein>
<dbReference type="Proteomes" id="UP000619238">
    <property type="component" value="Unassembled WGS sequence"/>
</dbReference>
<name>A0ABR7Q9J5_9FLAO</name>
<reference evidence="1 2" key="1">
    <citation type="submission" date="2020-07" db="EMBL/GenBank/DDBJ databases">
        <title>Description of Kordia aestuariivivens sp. nov., isolated from a tidal flat.</title>
        <authorList>
            <person name="Park S."/>
            <person name="Yoon J.-H."/>
        </authorList>
    </citation>
    <scope>NUCLEOTIDE SEQUENCE [LARGE SCALE GENOMIC DNA]</scope>
    <source>
        <strain evidence="1 2">YSTF-M3</strain>
    </source>
</reference>
<evidence type="ECO:0000313" key="1">
    <source>
        <dbReference type="EMBL" id="MBC8755093.1"/>
    </source>
</evidence>
<dbReference type="EMBL" id="JACGWS010000005">
    <property type="protein sequence ID" value="MBC8755093.1"/>
    <property type="molecule type" value="Genomic_DNA"/>
</dbReference>
<accession>A0ABR7Q9J5</accession>
<evidence type="ECO:0008006" key="3">
    <source>
        <dbReference type="Google" id="ProtNLM"/>
    </source>
</evidence>
<dbReference type="RefSeq" id="WP_187562139.1">
    <property type="nucleotide sequence ID" value="NZ_JACGWS010000005.1"/>
</dbReference>
<keyword evidence="2" id="KW-1185">Reference proteome</keyword>